<evidence type="ECO:0000313" key="1">
    <source>
        <dbReference type="EMBL" id="QDU42099.1"/>
    </source>
</evidence>
<dbReference type="EMBL" id="CP036276">
    <property type="protein sequence ID" value="QDU42099.1"/>
    <property type="molecule type" value="Genomic_DNA"/>
</dbReference>
<protein>
    <submittedName>
        <fullName evidence="1">Uncharacterized protein</fullName>
    </submittedName>
</protein>
<proteinExistence type="predicted"/>
<accession>A0A517ZI26</accession>
<gene>
    <name evidence="1" type="ORF">Mal52_05540</name>
</gene>
<keyword evidence="2" id="KW-1185">Reference proteome</keyword>
<organism evidence="1 2">
    <name type="scientific">Symmachiella dynata</name>
    <dbReference type="NCBI Taxonomy" id="2527995"/>
    <lineage>
        <taxon>Bacteria</taxon>
        <taxon>Pseudomonadati</taxon>
        <taxon>Planctomycetota</taxon>
        <taxon>Planctomycetia</taxon>
        <taxon>Planctomycetales</taxon>
        <taxon>Planctomycetaceae</taxon>
        <taxon>Symmachiella</taxon>
    </lineage>
</organism>
<evidence type="ECO:0000313" key="2">
    <source>
        <dbReference type="Proteomes" id="UP000319383"/>
    </source>
</evidence>
<dbReference type="Proteomes" id="UP000319383">
    <property type="component" value="Chromosome"/>
</dbReference>
<name>A0A517ZI26_9PLAN</name>
<reference evidence="1 2" key="1">
    <citation type="submission" date="2019-02" db="EMBL/GenBank/DDBJ databases">
        <title>Deep-cultivation of Planctomycetes and their phenomic and genomic characterization uncovers novel biology.</title>
        <authorList>
            <person name="Wiegand S."/>
            <person name="Jogler M."/>
            <person name="Boedeker C."/>
            <person name="Pinto D."/>
            <person name="Vollmers J."/>
            <person name="Rivas-Marin E."/>
            <person name="Kohn T."/>
            <person name="Peeters S.H."/>
            <person name="Heuer A."/>
            <person name="Rast P."/>
            <person name="Oberbeckmann S."/>
            <person name="Bunk B."/>
            <person name="Jeske O."/>
            <person name="Meyerdierks A."/>
            <person name="Storesund J.E."/>
            <person name="Kallscheuer N."/>
            <person name="Luecker S."/>
            <person name="Lage O.M."/>
            <person name="Pohl T."/>
            <person name="Merkel B.J."/>
            <person name="Hornburger P."/>
            <person name="Mueller R.-W."/>
            <person name="Bruemmer F."/>
            <person name="Labrenz M."/>
            <person name="Spormann A.M."/>
            <person name="Op den Camp H."/>
            <person name="Overmann J."/>
            <person name="Amann R."/>
            <person name="Jetten M.S.M."/>
            <person name="Mascher T."/>
            <person name="Medema M.H."/>
            <person name="Devos D.P."/>
            <person name="Kaster A.-K."/>
            <person name="Ovreas L."/>
            <person name="Rohde M."/>
            <person name="Galperin M.Y."/>
            <person name="Jogler C."/>
        </authorList>
    </citation>
    <scope>NUCLEOTIDE SEQUENCE [LARGE SCALE GENOMIC DNA]</scope>
    <source>
        <strain evidence="1 2">Mal52</strain>
    </source>
</reference>
<dbReference type="AlphaFoldDB" id="A0A517ZI26"/>
<dbReference type="KEGG" id="sdyn:Mal52_05540"/>
<sequence>MGRLYLEIGRVAIFSLTGKICRFFGRDSPCWEWGASLFSRHFYILSQLFSPLKRGHGLWGLIGSPCENAVVDAHDPIGNRRFRFVPRG</sequence>